<evidence type="ECO:0000256" key="18">
    <source>
        <dbReference type="PIRSR" id="PIRSR000137-1"/>
    </source>
</evidence>
<keyword evidence="10" id="KW-0560">Oxidoreductase</keyword>
<evidence type="ECO:0000256" key="6">
    <source>
        <dbReference type="ARBA" id="ARBA00022525"/>
    </source>
</evidence>
<keyword evidence="9 19" id="KW-0274">FAD</keyword>
<keyword evidence="23" id="KW-1185">Reference proteome</keyword>
<dbReference type="SUPFAM" id="SSF54373">
    <property type="entry name" value="FAD-linked reductases, C-terminal domain"/>
    <property type="match status" value="1"/>
</dbReference>
<comment type="catalytic activity">
    <reaction evidence="16">
        <text>a pyranoside + acceptor = a pyranosid-3-ulose + reduced acceptor.</text>
        <dbReference type="EC" id="1.1.99.29"/>
    </reaction>
</comment>
<comment type="catalytic activity">
    <reaction evidence="15">
        <text>pyranose + acceptor = pyranos-3-ulose + reduced acceptor.</text>
        <dbReference type="EC" id="1.1.99.29"/>
    </reaction>
</comment>
<evidence type="ECO:0000256" key="20">
    <source>
        <dbReference type="SAM" id="SignalP"/>
    </source>
</evidence>
<evidence type="ECO:0000256" key="3">
    <source>
        <dbReference type="ARBA" id="ARBA00010790"/>
    </source>
</evidence>
<evidence type="ECO:0000256" key="9">
    <source>
        <dbReference type="ARBA" id="ARBA00022827"/>
    </source>
</evidence>
<dbReference type="PROSITE" id="PS00624">
    <property type="entry name" value="GMC_OXRED_2"/>
    <property type="match status" value="1"/>
</dbReference>
<name>A0A8H5AWQ7_9AGAR</name>
<evidence type="ECO:0000256" key="17">
    <source>
        <dbReference type="ARBA" id="ARBA00034059"/>
    </source>
</evidence>
<dbReference type="SUPFAM" id="SSF51905">
    <property type="entry name" value="FAD/NAD(P)-binding domain"/>
    <property type="match status" value="1"/>
</dbReference>
<dbReference type="Gene3D" id="3.50.50.60">
    <property type="entry name" value="FAD/NAD(P)-binding domain"/>
    <property type="match status" value="1"/>
</dbReference>
<feature type="signal peptide" evidence="20">
    <location>
        <begin position="1"/>
        <end position="21"/>
    </location>
</feature>
<comment type="catalytic activity">
    <reaction evidence="14">
        <text>pyranose + acceptor = pyranos-2,3-diulose + reduced acceptor.</text>
        <dbReference type="EC" id="1.1.99.29"/>
    </reaction>
</comment>
<evidence type="ECO:0000256" key="11">
    <source>
        <dbReference type="ARBA" id="ARBA00023180"/>
    </source>
</evidence>
<feature type="active site" description="Proton acceptor" evidence="18">
    <location>
        <position position="569"/>
    </location>
</feature>
<protein>
    <recommendedName>
        <fullName evidence="5">pyranose dehydrogenase (acceptor)</fullName>
        <ecNumber evidence="5">1.1.99.29</ecNumber>
    </recommendedName>
</protein>
<comment type="subunit">
    <text evidence="4">Monomer.</text>
</comment>
<evidence type="ECO:0000256" key="16">
    <source>
        <dbReference type="ARBA" id="ARBA00034050"/>
    </source>
</evidence>
<comment type="cofactor">
    <cofactor evidence="1 19">
        <name>FAD</name>
        <dbReference type="ChEBI" id="CHEBI:57692"/>
    </cofactor>
</comment>
<gene>
    <name evidence="22" type="ORF">D9619_003708</name>
</gene>
<evidence type="ECO:0000256" key="15">
    <source>
        <dbReference type="ARBA" id="ARBA00034029"/>
    </source>
</evidence>
<feature type="binding site" evidence="19">
    <location>
        <begin position="122"/>
        <end position="125"/>
    </location>
    <ligand>
        <name>FAD</name>
        <dbReference type="ChEBI" id="CHEBI:57692"/>
    </ligand>
</feature>
<keyword evidence="6" id="KW-0964">Secreted</keyword>
<dbReference type="PANTHER" id="PTHR11552:SF201">
    <property type="entry name" value="GLUCOSE-METHANOL-CHOLINE OXIDOREDUCTASE N-TERMINAL DOMAIN-CONTAINING PROTEIN"/>
    <property type="match status" value="1"/>
</dbReference>
<comment type="subcellular location">
    <subcellularLocation>
        <location evidence="2">Secreted</location>
    </subcellularLocation>
</comment>
<dbReference type="InterPro" id="IPR012132">
    <property type="entry name" value="GMC_OxRdtase"/>
</dbReference>
<dbReference type="Pfam" id="PF00732">
    <property type="entry name" value="GMC_oxred_N"/>
    <property type="match status" value="1"/>
</dbReference>
<dbReference type="Gene3D" id="3.30.560.10">
    <property type="entry name" value="Glucose Oxidase, domain 3"/>
    <property type="match status" value="1"/>
</dbReference>
<feature type="binding site" evidence="19">
    <location>
        <position position="262"/>
    </location>
    <ligand>
        <name>FAD</name>
        <dbReference type="ChEBI" id="CHEBI:57692"/>
    </ligand>
</feature>
<keyword evidence="8 20" id="KW-0732">Signal</keyword>
<evidence type="ECO:0000256" key="13">
    <source>
        <dbReference type="ARBA" id="ARBA00033986"/>
    </source>
</evidence>
<dbReference type="InterPro" id="IPR036188">
    <property type="entry name" value="FAD/NAD-bd_sf"/>
</dbReference>
<evidence type="ECO:0000256" key="2">
    <source>
        <dbReference type="ARBA" id="ARBA00004613"/>
    </source>
</evidence>
<dbReference type="InterPro" id="IPR000172">
    <property type="entry name" value="GMC_OxRdtase_N"/>
</dbReference>
<dbReference type="AlphaFoldDB" id="A0A8H5AWQ7"/>
<keyword evidence="11" id="KW-0325">Glycoprotein</keyword>
<feature type="domain" description="Glucose-methanol-choline oxidoreductase N-terminal" evidence="21">
    <location>
        <begin position="298"/>
        <end position="312"/>
    </location>
</feature>
<dbReference type="Proteomes" id="UP000567179">
    <property type="component" value="Unassembled WGS sequence"/>
</dbReference>
<dbReference type="EMBL" id="JAACJJ010000056">
    <property type="protein sequence ID" value="KAF5312315.1"/>
    <property type="molecule type" value="Genomic_DNA"/>
</dbReference>
<evidence type="ECO:0000256" key="4">
    <source>
        <dbReference type="ARBA" id="ARBA00011245"/>
    </source>
</evidence>
<evidence type="ECO:0000259" key="21">
    <source>
        <dbReference type="PROSITE" id="PS00624"/>
    </source>
</evidence>
<sequence>MGRNILLPFLLASTLALPSLAVVVQHIDGLPRTTYDFIIVGGGIAGAVIANRLTENPKFNVLLVEAGPTNFGVLATEVPFLWFELTNTIYDWNYTTIAQPGLNNRSIPIARAHILGGCSSHNGMVYTRGSSDDYDRWARVTGDAGWSWKNVLPYIIKNEKWSPPADLHNTSGQFTPSVHGKNGLMSVSLPGNPSPVDDMLLETTKQVPELPFLQDLNAGRPLGLGWWQSSIGNGTRSSSAAAYLAPQFMSRKNLDILLETKVSRILPTVKSQLTFRTIEIAVSKQRLTATKEVILSAGAINTPHILMNSGIGDRATLSDIGIPTLINLPSVGKNLTEHPTAGIAYTVNSNDTTDNLLANATLAAEALAQWQFNRTGPYTTLGTFLGWERLSAKSSIFDKFKDPTAGPNSPHIELSPGSGAFITVNGLPVTGGHHVGAGIAVLSPTSRGSVTLNRTNPLGDPVIDLGLLITELDMFTMREGFRAARRLFSAPAWDGYIIEQVAPAANLTDAELDEFIRDNSFSASHPVGTAAMSAKGARYGVVDPNLLVKGATGLRIVDASIMPFLISGHTQAPTYAIAERAADIIKAAWH</sequence>
<organism evidence="22 23">
    <name type="scientific">Psilocybe cf. subviscida</name>
    <dbReference type="NCBI Taxonomy" id="2480587"/>
    <lineage>
        <taxon>Eukaryota</taxon>
        <taxon>Fungi</taxon>
        <taxon>Dikarya</taxon>
        <taxon>Basidiomycota</taxon>
        <taxon>Agaricomycotina</taxon>
        <taxon>Agaricomycetes</taxon>
        <taxon>Agaricomycetidae</taxon>
        <taxon>Agaricales</taxon>
        <taxon>Agaricineae</taxon>
        <taxon>Strophariaceae</taxon>
        <taxon>Psilocybe</taxon>
    </lineage>
</organism>
<evidence type="ECO:0000256" key="19">
    <source>
        <dbReference type="PIRSR" id="PIRSR000137-2"/>
    </source>
</evidence>
<keyword evidence="7" id="KW-0285">Flavoprotein</keyword>
<evidence type="ECO:0000256" key="14">
    <source>
        <dbReference type="ARBA" id="ARBA00034010"/>
    </source>
</evidence>
<evidence type="ECO:0000256" key="1">
    <source>
        <dbReference type="ARBA" id="ARBA00001974"/>
    </source>
</evidence>
<feature type="chain" id="PRO_5034485136" description="pyranose dehydrogenase (acceptor)" evidence="20">
    <location>
        <begin position="22"/>
        <end position="590"/>
    </location>
</feature>
<dbReference type="GO" id="GO:0005576">
    <property type="term" value="C:extracellular region"/>
    <property type="evidence" value="ECO:0007669"/>
    <property type="project" value="UniProtKB-SubCell"/>
</dbReference>
<dbReference type="PANTHER" id="PTHR11552">
    <property type="entry name" value="GLUCOSE-METHANOL-CHOLINE GMC OXIDOREDUCTASE"/>
    <property type="match status" value="1"/>
</dbReference>
<evidence type="ECO:0000256" key="5">
    <source>
        <dbReference type="ARBA" id="ARBA00013177"/>
    </source>
</evidence>
<reference evidence="22 23" key="1">
    <citation type="journal article" date="2020" name="ISME J.">
        <title>Uncovering the hidden diversity of litter-decomposition mechanisms in mushroom-forming fungi.</title>
        <authorList>
            <person name="Floudas D."/>
            <person name="Bentzer J."/>
            <person name="Ahren D."/>
            <person name="Johansson T."/>
            <person name="Persson P."/>
            <person name="Tunlid A."/>
        </authorList>
    </citation>
    <scope>NUCLEOTIDE SEQUENCE [LARGE SCALE GENOMIC DNA]</scope>
    <source>
        <strain evidence="22 23">CBS 101986</strain>
    </source>
</reference>
<dbReference type="GO" id="GO:0033718">
    <property type="term" value="F:pyranose dehydrogenase (acceptor) activity"/>
    <property type="evidence" value="ECO:0007669"/>
    <property type="project" value="UniProtKB-EC"/>
</dbReference>
<comment type="catalytic activity">
    <reaction evidence="17">
        <text>a pyranoside + acceptor = a pyranosid-3,4-diulose + reduced acceptor.</text>
        <dbReference type="EC" id="1.1.99.29"/>
    </reaction>
</comment>
<dbReference type="Pfam" id="PF05199">
    <property type="entry name" value="GMC_oxred_C"/>
    <property type="match status" value="1"/>
</dbReference>
<dbReference type="OrthoDB" id="269227at2759"/>
<proteinExistence type="inferred from homology"/>
<evidence type="ECO:0000256" key="12">
    <source>
        <dbReference type="ARBA" id="ARBA00024699"/>
    </source>
</evidence>
<evidence type="ECO:0000313" key="23">
    <source>
        <dbReference type="Proteomes" id="UP000567179"/>
    </source>
</evidence>
<evidence type="ECO:0000256" key="8">
    <source>
        <dbReference type="ARBA" id="ARBA00022729"/>
    </source>
</evidence>
<dbReference type="EC" id="1.1.99.29" evidence="5"/>
<feature type="active site" description="Proton donor" evidence="18">
    <location>
        <position position="525"/>
    </location>
</feature>
<evidence type="ECO:0000256" key="10">
    <source>
        <dbReference type="ARBA" id="ARBA00023002"/>
    </source>
</evidence>
<dbReference type="InterPro" id="IPR007867">
    <property type="entry name" value="GMC_OxRtase_C"/>
</dbReference>
<comment type="catalytic activity">
    <reaction evidence="13">
        <text>pyranose + acceptor = pyranos-2-ulose + reduced acceptor.</text>
        <dbReference type="EC" id="1.1.99.29"/>
    </reaction>
</comment>
<dbReference type="PIRSF" id="PIRSF000137">
    <property type="entry name" value="Alcohol_oxidase"/>
    <property type="match status" value="1"/>
</dbReference>
<comment type="similarity">
    <text evidence="3">Belongs to the GMC oxidoreductase family.</text>
</comment>
<dbReference type="GO" id="GO:0050660">
    <property type="term" value="F:flavin adenine dinucleotide binding"/>
    <property type="evidence" value="ECO:0007669"/>
    <property type="project" value="InterPro"/>
</dbReference>
<evidence type="ECO:0000256" key="7">
    <source>
        <dbReference type="ARBA" id="ARBA00022630"/>
    </source>
</evidence>
<comment type="function">
    <text evidence="12">Catalyzes the single-oxidation or sequential double oxidation reaction of carbohydrates primarily at carbon-2 and/or carbon-3 with the concomitant reduction of the flavin. The enzyme exhibits a broad sugar substrate specificity, oxidizing different aldopyranoses to the corresponding C-1, C-2, C-3 or C-1,2, C-2,3 and C-3,4 (di)dehydro sugars with substrate-specific regioselectivity. Accepts only a narrow range of electron acceptors such as substituted benzoquinones and complexed metal ions and reacts extremely slowly with O(2) as acceptor. May play a role in the natural recycling of plant matter by oxidizing all major monosaccharides in lignocellulose and by reducing quinone compounds or reactive radical species generated during lignin depolymerization.</text>
</comment>
<accession>A0A8H5AWQ7</accession>
<evidence type="ECO:0000313" key="22">
    <source>
        <dbReference type="EMBL" id="KAF5312315.1"/>
    </source>
</evidence>
<comment type="caution">
    <text evidence="22">The sequence shown here is derived from an EMBL/GenBank/DDBJ whole genome shotgun (WGS) entry which is preliminary data.</text>
</comment>